<organism evidence="2 3">
    <name type="scientific">Exidia glandulosa HHB12029</name>
    <dbReference type="NCBI Taxonomy" id="1314781"/>
    <lineage>
        <taxon>Eukaryota</taxon>
        <taxon>Fungi</taxon>
        <taxon>Dikarya</taxon>
        <taxon>Basidiomycota</taxon>
        <taxon>Agaricomycotina</taxon>
        <taxon>Agaricomycetes</taxon>
        <taxon>Auriculariales</taxon>
        <taxon>Exidiaceae</taxon>
        <taxon>Exidia</taxon>
    </lineage>
</organism>
<protein>
    <submittedName>
        <fullName evidence="2">Uncharacterized protein</fullName>
    </submittedName>
</protein>
<sequence length="360" mass="40668">MPGLNHYHSSSPRSADSQPERWRPYPDPSARSGPHSGLGLNTQSPGSQFVGSLPGFDDFNPSDSLLSMDHRRSRTPPQPVSIPLPALEVELVATTCNLDTVQRRALHAFNEAPLQRQLVEMQAQLLRNQTQIASVKNQVVQALEPKFADMSQLHMQEFTPKKTSTDHMRATIRHYLVTPLRNYMNVDDSAKSYYLRKPQSFKIPAYKTSADVRRIVDKLLQRFGNEVRGNLRVLVFSKVTDGVALDLWAAHMMKHFYMHGGKTVEPSKMLKARLALMRQIAAPIVAAPRKQGEKTNFWTLLQNQVNSLYVTHKEDLEAAGWQEWADKIIAEDEQKYKERPAELDPPSFDGTDDEDSSPAA</sequence>
<dbReference type="OrthoDB" id="3266438at2759"/>
<feature type="compositionally biased region" description="Polar residues" evidence="1">
    <location>
        <begin position="7"/>
        <end position="17"/>
    </location>
</feature>
<dbReference type="EMBL" id="KV425903">
    <property type="protein sequence ID" value="KZW00125.1"/>
    <property type="molecule type" value="Genomic_DNA"/>
</dbReference>
<dbReference type="AlphaFoldDB" id="A0A165N2Q2"/>
<dbReference type="InParanoid" id="A0A165N2Q2"/>
<gene>
    <name evidence="2" type="ORF">EXIGLDRAFT_696725</name>
</gene>
<evidence type="ECO:0000256" key="1">
    <source>
        <dbReference type="SAM" id="MobiDB-lite"/>
    </source>
</evidence>
<feature type="compositionally biased region" description="Acidic residues" evidence="1">
    <location>
        <begin position="350"/>
        <end position="360"/>
    </location>
</feature>
<keyword evidence="3" id="KW-1185">Reference proteome</keyword>
<feature type="region of interest" description="Disordered" evidence="1">
    <location>
        <begin position="335"/>
        <end position="360"/>
    </location>
</feature>
<feature type="region of interest" description="Disordered" evidence="1">
    <location>
        <begin position="1"/>
        <end position="81"/>
    </location>
</feature>
<dbReference type="Proteomes" id="UP000077266">
    <property type="component" value="Unassembled WGS sequence"/>
</dbReference>
<name>A0A165N2Q2_EXIGL</name>
<evidence type="ECO:0000313" key="3">
    <source>
        <dbReference type="Proteomes" id="UP000077266"/>
    </source>
</evidence>
<feature type="compositionally biased region" description="Polar residues" evidence="1">
    <location>
        <begin position="39"/>
        <end position="50"/>
    </location>
</feature>
<accession>A0A165N2Q2</accession>
<reference evidence="2 3" key="1">
    <citation type="journal article" date="2016" name="Mol. Biol. Evol.">
        <title>Comparative Genomics of Early-Diverging Mushroom-Forming Fungi Provides Insights into the Origins of Lignocellulose Decay Capabilities.</title>
        <authorList>
            <person name="Nagy L.G."/>
            <person name="Riley R."/>
            <person name="Tritt A."/>
            <person name="Adam C."/>
            <person name="Daum C."/>
            <person name="Floudas D."/>
            <person name="Sun H."/>
            <person name="Yadav J.S."/>
            <person name="Pangilinan J."/>
            <person name="Larsson K.H."/>
            <person name="Matsuura K."/>
            <person name="Barry K."/>
            <person name="Labutti K."/>
            <person name="Kuo R."/>
            <person name="Ohm R.A."/>
            <person name="Bhattacharya S.S."/>
            <person name="Shirouzu T."/>
            <person name="Yoshinaga Y."/>
            <person name="Martin F.M."/>
            <person name="Grigoriev I.V."/>
            <person name="Hibbett D.S."/>
        </authorList>
    </citation>
    <scope>NUCLEOTIDE SEQUENCE [LARGE SCALE GENOMIC DNA]</scope>
    <source>
        <strain evidence="2 3">HHB12029</strain>
    </source>
</reference>
<proteinExistence type="predicted"/>
<evidence type="ECO:0000313" key="2">
    <source>
        <dbReference type="EMBL" id="KZW00125.1"/>
    </source>
</evidence>